<reference evidence="2" key="1">
    <citation type="submission" date="2017-03" db="EMBL/GenBank/DDBJ databases">
        <title>Genomes of endolithic fungi from Antarctica.</title>
        <authorList>
            <person name="Coleine C."/>
            <person name="Masonjones S."/>
            <person name="Stajich J.E."/>
        </authorList>
    </citation>
    <scope>NUCLEOTIDE SEQUENCE [LARGE SCALE GENOMIC DNA]</scope>
    <source>
        <strain evidence="2">CCFEE 5527</strain>
    </source>
</reference>
<dbReference type="InterPro" id="IPR014729">
    <property type="entry name" value="Rossmann-like_a/b/a_fold"/>
</dbReference>
<dbReference type="EMBL" id="NAJO01000027">
    <property type="protein sequence ID" value="OQO02446.1"/>
    <property type="molecule type" value="Genomic_DNA"/>
</dbReference>
<dbReference type="GO" id="GO:0005737">
    <property type="term" value="C:cytoplasm"/>
    <property type="evidence" value="ECO:0007669"/>
    <property type="project" value="TreeGrafter"/>
</dbReference>
<dbReference type="AlphaFoldDB" id="A0A1V8STH3"/>
<comment type="caution">
    <text evidence="1">The sequence shown here is derived from an EMBL/GenBank/DDBJ whole genome shotgun (WGS) entry which is preliminary data.</text>
</comment>
<dbReference type="Gene3D" id="3.40.50.620">
    <property type="entry name" value="HUPs"/>
    <property type="match status" value="1"/>
</dbReference>
<evidence type="ECO:0000313" key="2">
    <source>
        <dbReference type="Proteomes" id="UP000192596"/>
    </source>
</evidence>
<dbReference type="SUPFAM" id="SSF52374">
    <property type="entry name" value="Nucleotidylyl transferase"/>
    <property type="match status" value="1"/>
</dbReference>
<accession>A0A1V8STH3</accession>
<dbReference type="GO" id="GO:0016887">
    <property type="term" value="F:ATP hydrolysis activity"/>
    <property type="evidence" value="ECO:0007669"/>
    <property type="project" value="TreeGrafter"/>
</dbReference>
<dbReference type="FunCoup" id="A0A1V8STH3">
    <property type="interactions" value="72"/>
</dbReference>
<evidence type="ECO:0008006" key="3">
    <source>
        <dbReference type="Google" id="ProtNLM"/>
    </source>
</evidence>
<keyword evidence="2" id="KW-1185">Reference proteome</keyword>
<evidence type="ECO:0000313" key="1">
    <source>
        <dbReference type="EMBL" id="OQO02446.1"/>
    </source>
</evidence>
<sequence length="317" mass="34691">MAFQRTYKALATNLDKALKEFQLSSSKFRVLQTINPSDPTKPQPPTPVVRSDSPRTLFILDSSFNPPSIAHQTLVESALQTSNSSRYPKPHRLLLLFSTQNADKAPSAASFDQRLTLMTIFASDILSNLLSSSTSDDFSISSIDIGVTTAPYYTDKSASIDTDSSSPDAYYPRRPDGETAKHIHLIGFDTATRFFAPKYYPSFNPPLSALQPYFTAGHSLRVTLRPDPQFGSVAEQRAWLARLGEGGLEAEGGKREWASQVEVVEANERADVSSTKIRKAAKAGKWEVVGGLCTEGVAKWVESEGLYSEDARGAKMG</sequence>
<dbReference type="PANTHER" id="PTHR31285:SF0">
    <property type="entry name" value="NICOTINAMIDE MONONUCLEOTIDE ADENYLYLTRANSFERASE"/>
    <property type="match status" value="1"/>
</dbReference>
<organism evidence="1 2">
    <name type="scientific">Cryoendolithus antarcticus</name>
    <dbReference type="NCBI Taxonomy" id="1507870"/>
    <lineage>
        <taxon>Eukaryota</taxon>
        <taxon>Fungi</taxon>
        <taxon>Dikarya</taxon>
        <taxon>Ascomycota</taxon>
        <taxon>Pezizomycotina</taxon>
        <taxon>Dothideomycetes</taxon>
        <taxon>Dothideomycetidae</taxon>
        <taxon>Cladosporiales</taxon>
        <taxon>Cladosporiaceae</taxon>
        <taxon>Cryoendolithus</taxon>
    </lineage>
</organism>
<name>A0A1V8STH3_9PEZI</name>
<dbReference type="OrthoDB" id="5591297at2759"/>
<dbReference type="GO" id="GO:0005634">
    <property type="term" value="C:nucleus"/>
    <property type="evidence" value="ECO:0007669"/>
    <property type="project" value="TreeGrafter"/>
</dbReference>
<dbReference type="InParanoid" id="A0A1V8STH3"/>
<dbReference type="Proteomes" id="UP000192596">
    <property type="component" value="Unassembled WGS sequence"/>
</dbReference>
<dbReference type="GO" id="GO:0000309">
    <property type="term" value="F:nicotinamide-nucleotide adenylyltransferase activity"/>
    <property type="evidence" value="ECO:0007669"/>
    <property type="project" value="TreeGrafter"/>
</dbReference>
<gene>
    <name evidence="1" type="ORF">B0A48_11973</name>
</gene>
<proteinExistence type="predicted"/>
<dbReference type="STRING" id="1507870.A0A1V8STH3"/>
<protein>
    <recommendedName>
        <fullName evidence="3">Nicotinamide-nucleotide adenylyltransferase</fullName>
    </recommendedName>
</protein>
<dbReference type="PANTHER" id="PTHR31285">
    <property type="entry name" value="NICOTINAMIDE MONONUCLEOTIDE ADENYLYLTRANSFERASE"/>
    <property type="match status" value="1"/>
</dbReference>